<dbReference type="Proteomes" id="UP000321225">
    <property type="component" value="Unassembled WGS sequence"/>
</dbReference>
<dbReference type="CDD" id="cd10918">
    <property type="entry name" value="CE4_NodB_like_5s_6s"/>
    <property type="match status" value="1"/>
</dbReference>
<dbReference type="SUPFAM" id="SSF88713">
    <property type="entry name" value="Glycoside hydrolase/deacetylase"/>
    <property type="match status" value="1"/>
</dbReference>
<dbReference type="InterPro" id="IPR051398">
    <property type="entry name" value="Polysacch_Deacetylase"/>
</dbReference>
<evidence type="ECO:0000256" key="2">
    <source>
        <dbReference type="ARBA" id="ARBA00022729"/>
    </source>
</evidence>
<dbReference type="InterPro" id="IPR011330">
    <property type="entry name" value="Glyco_hydro/deAcase_b/a-brl"/>
</dbReference>
<reference evidence="4 5" key="1">
    <citation type="submission" date="2019-07" db="EMBL/GenBank/DDBJ databases">
        <title>Whole genome shotgun sequence of Microbacterium aerolatum NBRC 103071.</title>
        <authorList>
            <person name="Hosoyama A."/>
            <person name="Uohara A."/>
            <person name="Ohji S."/>
            <person name="Ichikawa N."/>
        </authorList>
    </citation>
    <scope>NUCLEOTIDE SEQUENCE [LARGE SCALE GENOMIC DNA]</scope>
    <source>
        <strain evidence="4 5">NBRC 103071</strain>
    </source>
</reference>
<dbReference type="GO" id="GO:0005975">
    <property type="term" value="P:carbohydrate metabolic process"/>
    <property type="evidence" value="ECO:0007669"/>
    <property type="project" value="InterPro"/>
</dbReference>
<comment type="subcellular location">
    <subcellularLocation>
        <location evidence="1">Secreted</location>
    </subcellularLocation>
</comment>
<dbReference type="GO" id="GO:0016810">
    <property type="term" value="F:hydrolase activity, acting on carbon-nitrogen (but not peptide) bonds"/>
    <property type="evidence" value="ECO:0007669"/>
    <property type="project" value="InterPro"/>
</dbReference>
<sequence length="217" mass="24578">MTIHLCFHGIGTIRTEREPGEARYWVAEDEFLRILDLVQGRDGIELSFDDGNRSDAEIALPALIERELDATFFALAGRLHDPLSLDRDTLRLLRAWGMRIGSHGWDHVPWRGLDEEGARREFVDARTALEEASGGRIKHAALPLGRYDRATLRRLKEAGYWAVFTSDRFPANNGAWLRPRYSVTATDTAESVLRILDGGPRIDDAVRLGKSLVKRMR</sequence>
<evidence type="ECO:0000256" key="1">
    <source>
        <dbReference type="ARBA" id="ARBA00004613"/>
    </source>
</evidence>
<evidence type="ECO:0000259" key="3">
    <source>
        <dbReference type="PROSITE" id="PS51677"/>
    </source>
</evidence>
<keyword evidence="4" id="KW-0808">Transferase</keyword>
<keyword evidence="2" id="KW-0732">Signal</keyword>
<dbReference type="GO" id="GO:0005576">
    <property type="term" value="C:extracellular region"/>
    <property type="evidence" value="ECO:0007669"/>
    <property type="project" value="UniProtKB-SubCell"/>
</dbReference>
<dbReference type="PANTHER" id="PTHR34216">
    <property type="match status" value="1"/>
</dbReference>
<accession>A0A511AK22</accession>
<dbReference type="PROSITE" id="PS51677">
    <property type="entry name" value="NODB"/>
    <property type="match status" value="1"/>
</dbReference>
<dbReference type="AlphaFoldDB" id="A0A511AK22"/>
<gene>
    <name evidence="4" type="ORF">MAE01_14230</name>
</gene>
<feature type="domain" description="NodB homology" evidence="3">
    <location>
        <begin position="42"/>
        <end position="217"/>
    </location>
</feature>
<dbReference type="PANTHER" id="PTHR34216:SF3">
    <property type="entry name" value="POLY-BETA-1,6-N-ACETYL-D-GLUCOSAMINE N-DEACETYLASE"/>
    <property type="match status" value="1"/>
</dbReference>
<keyword evidence="5" id="KW-1185">Reference proteome</keyword>
<protein>
    <submittedName>
        <fullName evidence="4">Glycosyl transferase</fullName>
    </submittedName>
</protein>
<proteinExistence type="predicted"/>
<evidence type="ECO:0000313" key="5">
    <source>
        <dbReference type="Proteomes" id="UP000321225"/>
    </source>
</evidence>
<organism evidence="4 5">
    <name type="scientific">Microbacterium aerolatum</name>
    <dbReference type="NCBI Taxonomy" id="153731"/>
    <lineage>
        <taxon>Bacteria</taxon>
        <taxon>Bacillati</taxon>
        <taxon>Actinomycetota</taxon>
        <taxon>Actinomycetes</taxon>
        <taxon>Micrococcales</taxon>
        <taxon>Microbacteriaceae</taxon>
        <taxon>Microbacterium</taxon>
    </lineage>
</organism>
<comment type="caution">
    <text evidence="4">The sequence shown here is derived from an EMBL/GenBank/DDBJ whole genome shotgun (WGS) entry which is preliminary data.</text>
</comment>
<dbReference type="GO" id="GO:0016740">
    <property type="term" value="F:transferase activity"/>
    <property type="evidence" value="ECO:0007669"/>
    <property type="project" value="UniProtKB-KW"/>
</dbReference>
<name>A0A511AK22_9MICO</name>
<dbReference type="InterPro" id="IPR002509">
    <property type="entry name" value="NODB_dom"/>
</dbReference>
<dbReference type="Gene3D" id="3.20.20.370">
    <property type="entry name" value="Glycoside hydrolase/deacetylase"/>
    <property type="match status" value="1"/>
</dbReference>
<dbReference type="RefSeq" id="WP_222591662.1">
    <property type="nucleotide sequence ID" value="NZ_BJUW01000005.1"/>
</dbReference>
<dbReference type="Pfam" id="PF01522">
    <property type="entry name" value="Polysacc_deac_1"/>
    <property type="match status" value="1"/>
</dbReference>
<dbReference type="EMBL" id="BJUW01000005">
    <property type="protein sequence ID" value="GEK86247.1"/>
    <property type="molecule type" value="Genomic_DNA"/>
</dbReference>
<evidence type="ECO:0000313" key="4">
    <source>
        <dbReference type="EMBL" id="GEK86247.1"/>
    </source>
</evidence>